<organism evidence="7 8">
    <name type="scientific">Tectimicrobiota bacterium</name>
    <dbReference type="NCBI Taxonomy" id="2528274"/>
    <lineage>
        <taxon>Bacteria</taxon>
        <taxon>Pseudomonadati</taxon>
        <taxon>Nitrospinota/Tectimicrobiota group</taxon>
        <taxon>Candidatus Tectimicrobiota</taxon>
    </lineage>
</organism>
<evidence type="ECO:0000256" key="1">
    <source>
        <dbReference type="ARBA" id="ARBA00004651"/>
    </source>
</evidence>
<evidence type="ECO:0000313" key="7">
    <source>
        <dbReference type="EMBL" id="MBI2876902.1"/>
    </source>
</evidence>
<dbReference type="PANTHER" id="PTHR33529:SF6">
    <property type="entry name" value="YJGP_YJGQ FAMILY PERMEASE"/>
    <property type="match status" value="1"/>
</dbReference>
<comment type="subcellular location">
    <subcellularLocation>
        <location evidence="1">Cell membrane</location>
        <topology evidence="1">Multi-pass membrane protein</topology>
    </subcellularLocation>
</comment>
<feature type="transmembrane region" description="Helical" evidence="6">
    <location>
        <begin position="86"/>
        <end position="104"/>
    </location>
</feature>
<feature type="transmembrane region" description="Helical" evidence="6">
    <location>
        <begin position="26"/>
        <end position="44"/>
    </location>
</feature>
<evidence type="ECO:0000256" key="2">
    <source>
        <dbReference type="ARBA" id="ARBA00022475"/>
    </source>
</evidence>
<evidence type="ECO:0000256" key="6">
    <source>
        <dbReference type="SAM" id="Phobius"/>
    </source>
</evidence>
<reference evidence="7" key="1">
    <citation type="submission" date="2020-07" db="EMBL/GenBank/DDBJ databases">
        <title>Huge and variable diversity of episymbiotic CPR bacteria and DPANN archaea in groundwater ecosystems.</title>
        <authorList>
            <person name="He C.Y."/>
            <person name="Keren R."/>
            <person name="Whittaker M."/>
            <person name="Farag I.F."/>
            <person name="Doudna J."/>
            <person name="Cate J.H.D."/>
            <person name="Banfield J.F."/>
        </authorList>
    </citation>
    <scope>NUCLEOTIDE SEQUENCE</scope>
    <source>
        <strain evidence="7">NC_groundwater_672_Ag_B-0.1um_62_36</strain>
    </source>
</reference>
<evidence type="ECO:0000256" key="3">
    <source>
        <dbReference type="ARBA" id="ARBA00022692"/>
    </source>
</evidence>
<accession>A0A932CPG3</accession>
<keyword evidence="2" id="KW-1003">Cell membrane</keyword>
<dbReference type="AlphaFoldDB" id="A0A932CPG3"/>
<keyword evidence="5 6" id="KW-0472">Membrane</keyword>
<keyword evidence="3 6" id="KW-0812">Transmembrane</keyword>
<gene>
    <name evidence="7" type="ORF">HYY20_08475</name>
</gene>
<dbReference type="GO" id="GO:0043190">
    <property type="term" value="C:ATP-binding cassette (ABC) transporter complex"/>
    <property type="evidence" value="ECO:0007669"/>
    <property type="project" value="TreeGrafter"/>
</dbReference>
<evidence type="ECO:0000313" key="8">
    <source>
        <dbReference type="Proteomes" id="UP000769766"/>
    </source>
</evidence>
<dbReference type="Proteomes" id="UP000769766">
    <property type="component" value="Unassembled WGS sequence"/>
</dbReference>
<keyword evidence="4 6" id="KW-1133">Transmembrane helix</keyword>
<sequence length="109" mass="11601">MSAYVKRIRASGYDATQYTADMHAKLSFPLSCLVMILVGIPFSLRSSRSGGLALGVICGIALGFTYWILSSIGLSLGHAGRLPPLVAGWGANALFLAGSLYFLFSGRRQ</sequence>
<name>A0A932CPG3_UNCTE</name>
<dbReference type="GO" id="GO:0015920">
    <property type="term" value="P:lipopolysaccharide transport"/>
    <property type="evidence" value="ECO:0007669"/>
    <property type="project" value="TreeGrafter"/>
</dbReference>
<proteinExistence type="predicted"/>
<dbReference type="EMBL" id="JACPRF010000257">
    <property type="protein sequence ID" value="MBI2876902.1"/>
    <property type="molecule type" value="Genomic_DNA"/>
</dbReference>
<dbReference type="PANTHER" id="PTHR33529">
    <property type="entry name" value="SLR0882 PROTEIN-RELATED"/>
    <property type="match status" value="1"/>
</dbReference>
<dbReference type="InterPro" id="IPR005495">
    <property type="entry name" value="LptG/LptF_permease"/>
</dbReference>
<evidence type="ECO:0000256" key="4">
    <source>
        <dbReference type="ARBA" id="ARBA00022989"/>
    </source>
</evidence>
<feature type="transmembrane region" description="Helical" evidence="6">
    <location>
        <begin position="51"/>
        <end position="74"/>
    </location>
</feature>
<evidence type="ECO:0000256" key="5">
    <source>
        <dbReference type="ARBA" id="ARBA00023136"/>
    </source>
</evidence>
<dbReference type="Pfam" id="PF03739">
    <property type="entry name" value="LptF_LptG"/>
    <property type="match status" value="1"/>
</dbReference>
<comment type="caution">
    <text evidence="7">The sequence shown here is derived from an EMBL/GenBank/DDBJ whole genome shotgun (WGS) entry which is preliminary data.</text>
</comment>
<protein>
    <submittedName>
        <fullName evidence="7">LptF/LptG family permease</fullName>
    </submittedName>
</protein>